<dbReference type="GO" id="GO:0004497">
    <property type="term" value="F:monooxygenase activity"/>
    <property type="evidence" value="ECO:0007669"/>
    <property type="project" value="UniProtKB-KW"/>
</dbReference>
<dbReference type="PANTHER" id="PTHR47947:SF58">
    <property type="entry name" value="CYTOCHROME P450"/>
    <property type="match status" value="1"/>
</dbReference>
<protein>
    <recommendedName>
        <fullName evidence="10">Cytochrome P450</fullName>
    </recommendedName>
</protein>
<dbReference type="PRINTS" id="PR00385">
    <property type="entry name" value="P450"/>
</dbReference>
<gene>
    <name evidence="8" type="ORF">SEVIR_9G081400v2</name>
</gene>
<dbReference type="SUPFAM" id="SSF48264">
    <property type="entry name" value="Cytochrome P450"/>
    <property type="match status" value="1"/>
</dbReference>
<keyword evidence="7" id="KW-0472">Membrane</keyword>
<name>A0A4U6SVG8_SETVI</name>
<dbReference type="PROSITE" id="PS00086">
    <property type="entry name" value="CYTOCHROME_P450"/>
    <property type="match status" value="1"/>
</dbReference>
<dbReference type="GO" id="GO:0020037">
    <property type="term" value="F:heme binding"/>
    <property type="evidence" value="ECO:0007669"/>
    <property type="project" value="InterPro"/>
</dbReference>
<dbReference type="Pfam" id="PF00067">
    <property type="entry name" value="p450"/>
    <property type="match status" value="1"/>
</dbReference>
<keyword evidence="7" id="KW-1133">Transmembrane helix</keyword>
<proteinExistence type="inferred from homology"/>
<keyword evidence="7" id="KW-0812">Transmembrane</keyword>
<evidence type="ECO:0008006" key="10">
    <source>
        <dbReference type="Google" id="ProtNLM"/>
    </source>
</evidence>
<keyword evidence="9" id="KW-1185">Reference proteome</keyword>
<dbReference type="EMBL" id="CM016560">
    <property type="protein sequence ID" value="TKV91232.1"/>
    <property type="molecule type" value="Genomic_DNA"/>
</dbReference>
<accession>A0A4U6SVG8</accession>
<dbReference type="PANTHER" id="PTHR47947">
    <property type="entry name" value="CYTOCHROME P450 82C3-RELATED"/>
    <property type="match status" value="1"/>
</dbReference>
<dbReference type="GO" id="GO:0016705">
    <property type="term" value="F:oxidoreductase activity, acting on paired donors, with incorporation or reduction of molecular oxygen"/>
    <property type="evidence" value="ECO:0007669"/>
    <property type="project" value="InterPro"/>
</dbReference>
<dbReference type="InterPro" id="IPR036396">
    <property type="entry name" value="Cyt_P450_sf"/>
</dbReference>
<keyword evidence="4 5" id="KW-0408">Iron</keyword>
<dbReference type="Proteomes" id="UP000298652">
    <property type="component" value="Chromosome 9"/>
</dbReference>
<dbReference type="FunFam" id="1.10.630.10:FF:000104">
    <property type="entry name" value="Cytochrome P450 family 81 subfamily D polypeptide 8"/>
    <property type="match status" value="1"/>
</dbReference>
<keyword evidence="3 6" id="KW-0560">Oxidoreductase</keyword>
<keyword evidence="6" id="KW-0503">Monooxygenase</keyword>
<comment type="cofactor">
    <cofactor evidence="5">
        <name>heme</name>
        <dbReference type="ChEBI" id="CHEBI:30413"/>
    </cofactor>
</comment>
<comment type="similarity">
    <text evidence="6">Belongs to the cytochrome P450 family.</text>
</comment>
<sequence>MDKVAYIAIFLSFVFLFLVRHLLRRPGGDNHGKSKSMRLPPSPRGALPFLGHLHLIKKPFHVALSRLAERHGPAFSLRLGFRDAVVVTSPALARECFTEHDVTFANRPRIPSQMLATGVALGTASYGPHWRNLRRVATVQLLSAHRVGRMSGVICAEVRAMARRIYSATTAAAVPGGAARIELRRRLFELSLSVLMEAIAQTKATQPNADADTDMSVEAQVFKQVIDEVFPRIGSVWWDHLPALQWLDVFGVRNKILAAVRRRDAVLRRLLDAERRRLDDGIDNEKKSMMAVLLTLQRTEPEVYTDTMITALCANLFAAGTETTSTTVEWAMSLLMNNPGTLDKAQAEIDAAVGHSRLINADDLPRLGYLRCIVAETLRLYPAAPLLLPHEASADCKVGGYDVPRGTALLVNAYAIHRDPAVWEDPGRFAPERFGGGRAEGLFMAPFGMGRRKCPGEALALQTVGVALGTLIQCFHWGRVDGLEVDMSEGSGLTMPKAVPLEAMCRTREAMCDVLQKL</sequence>
<evidence type="ECO:0000256" key="1">
    <source>
        <dbReference type="ARBA" id="ARBA00022617"/>
    </source>
</evidence>
<dbReference type="InterPro" id="IPR050651">
    <property type="entry name" value="Plant_Cytochrome_P450_Monoox"/>
</dbReference>
<dbReference type="GO" id="GO:0005506">
    <property type="term" value="F:iron ion binding"/>
    <property type="evidence" value="ECO:0007669"/>
    <property type="project" value="InterPro"/>
</dbReference>
<evidence type="ECO:0000313" key="8">
    <source>
        <dbReference type="EMBL" id="TKV91232.1"/>
    </source>
</evidence>
<feature type="transmembrane region" description="Helical" evidence="7">
    <location>
        <begin position="6"/>
        <end position="23"/>
    </location>
</feature>
<dbReference type="InterPro" id="IPR017972">
    <property type="entry name" value="Cyt_P450_CS"/>
</dbReference>
<keyword evidence="1 5" id="KW-0349">Heme</keyword>
<dbReference type="Gene3D" id="1.10.630.10">
    <property type="entry name" value="Cytochrome P450"/>
    <property type="match status" value="1"/>
</dbReference>
<evidence type="ECO:0000256" key="7">
    <source>
        <dbReference type="SAM" id="Phobius"/>
    </source>
</evidence>
<reference evidence="8" key="1">
    <citation type="submission" date="2019-03" db="EMBL/GenBank/DDBJ databases">
        <title>WGS assembly of Setaria viridis.</title>
        <authorList>
            <person name="Huang P."/>
            <person name="Jenkins J."/>
            <person name="Grimwood J."/>
            <person name="Barry K."/>
            <person name="Healey A."/>
            <person name="Mamidi S."/>
            <person name="Sreedasyam A."/>
            <person name="Shu S."/>
            <person name="Feldman M."/>
            <person name="Wu J."/>
            <person name="Yu Y."/>
            <person name="Chen C."/>
            <person name="Johnson J."/>
            <person name="Rokhsar D."/>
            <person name="Baxter I."/>
            <person name="Schmutz J."/>
            <person name="Brutnell T."/>
            <person name="Kellogg E."/>
        </authorList>
    </citation>
    <scope>NUCLEOTIDE SEQUENCE [LARGE SCALE GENOMIC DNA]</scope>
</reference>
<evidence type="ECO:0000256" key="5">
    <source>
        <dbReference type="PIRSR" id="PIRSR602401-1"/>
    </source>
</evidence>
<evidence type="ECO:0000256" key="2">
    <source>
        <dbReference type="ARBA" id="ARBA00022723"/>
    </source>
</evidence>
<dbReference type="Gramene" id="TKV91232">
    <property type="protein sequence ID" value="TKV91232"/>
    <property type="gene ID" value="SEVIR_9G081400v2"/>
</dbReference>
<evidence type="ECO:0000313" key="9">
    <source>
        <dbReference type="Proteomes" id="UP000298652"/>
    </source>
</evidence>
<dbReference type="InterPro" id="IPR001128">
    <property type="entry name" value="Cyt_P450"/>
</dbReference>
<evidence type="ECO:0000256" key="3">
    <source>
        <dbReference type="ARBA" id="ARBA00023002"/>
    </source>
</evidence>
<dbReference type="FunFam" id="1.10.630.10:FF:000257">
    <property type="entry name" value="Os02g0503850 protein"/>
    <property type="match status" value="1"/>
</dbReference>
<dbReference type="PRINTS" id="PR00463">
    <property type="entry name" value="EP450I"/>
</dbReference>
<dbReference type="InterPro" id="IPR002401">
    <property type="entry name" value="Cyt_P450_E_grp-I"/>
</dbReference>
<organism evidence="8 9">
    <name type="scientific">Setaria viridis</name>
    <name type="common">Green bristlegrass</name>
    <name type="synonym">Setaria italica subsp. viridis</name>
    <dbReference type="NCBI Taxonomy" id="4556"/>
    <lineage>
        <taxon>Eukaryota</taxon>
        <taxon>Viridiplantae</taxon>
        <taxon>Streptophyta</taxon>
        <taxon>Embryophyta</taxon>
        <taxon>Tracheophyta</taxon>
        <taxon>Spermatophyta</taxon>
        <taxon>Magnoliopsida</taxon>
        <taxon>Liliopsida</taxon>
        <taxon>Poales</taxon>
        <taxon>Poaceae</taxon>
        <taxon>PACMAD clade</taxon>
        <taxon>Panicoideae</taxon>
        <taxon>Panicodae</taxon>
        <taxon>Paniceae</taxon>
        <taxon>Cenchrinae</taxon>
        <taxon>Setaria</taxon>
    </lineage>
</organism>
<dbReference type="AlphaFoldDB" id="A0A4U6SVG8"/>
<evidence type="ECO:0000256" key="6">
    <source>
        <dbReference type="RuleBase" id="RU000461"/>
    </source>
</evidence>
<dbReference type="OMA" id="ICTIRRR"/>
<keyword evidence="2 5" id="KW-0479">Metal-binding</keyword>
<evidence type="ECO:0000256" key="4">
    <source>
        <dbReference type="ARBA" id="ARBA00023004"/>
    </source>
</evidence>
<feature type="binding site" description="axial binding residue" evidence="5">
    <location>
        <position position="454"/>
    </location>
    <ligand>
        <name>heme</name>
        <dbReference type="ChEBI" id="CHEBI:30413"/>
    </ligand>
    <ligandPart>
        <name>Fe</name>
        <dbReference type="ChEBI" id="CHEBI:18248"/>
    </ligandPart>
</feature>